<dbReference type="InterPro" id="IPR034016">
    <property type="entry name" value="M1_APN-typ"/>
</dbReference>
<dbReference type="GO" id="GO:0005886">
    <property type="term" value="C:plasma membrane"/>
    <property type="evidence" value="ECO:0007669"/>
    <property type="project" value="UniProtKB-SubCell"/>
</dbReference>
<keyword evidence="18" id="KW-0325">Glycoprotein</keyword>
<evidence type="ECO:0000256" key="19">
    <source>
        <dbReference type="ARBA" id="ARBA00023288"/>
    </source>
</evidence>
<dbReference type="InterPro" id="IPR050344">
    <property type="entry name" value="Peptidase_M1_aminopeptidases"/>
</dbReference>
<dbReference type="GO" id="GO:0043171">
    <property type="term" value="P:peptide catabolic process"/>
    <property type="evidence" value="ECO:0007669"/>
    <property type="project" value="TreeGrafter"/>
</dbReference>
<evidence type="ECO:0000313" key="27">
    <source>
        <dbReference type="EMBL" id="KAK9511955.1"/>
    </source>
</evidence>
<dbReference type="CDD" id="cd09601">
    <property type="entry name" value="M1_APN-Q_like"/>
    <property type="match status" value="1"/>
</dbReference>
<keyword evidence="14 23" id="KW-1133">Transmembrane helix</keyword>
<feature type="domain" description="ERAP1-like C-terminal" evidence="25">
    <location>
        <begin position="619"/>
        <end position="946"/>
    </location>
</feature>
<evidence type="ECO:0000256" key="15">
    <source>
        <dbReference type="ARBA" id="ARBA00023049"/>
    </source>
</evidence>
<keyword evidence="28" id="KW-1185">Reference proteome</keyword>
<dbReference type="GO" id="GO:0005615">
    <property type="term" value="C:extracellular space"/>
    <property type="evidence" value="ECO:0007669"/>
    <property type="project" value="TreeGrafter"/>
</dbReference>
<evidence type="ECO:0000256" key="4">
    <source>
        <dbReference type="ARBA" id="ARBA00010136"/>
    </source>
</evidence>
<dbReference type="InterPro" id="IPR042097">
    <property type="entry name" value="Aminopeptidase_N-like_N_sf"/>
</dbReference>
<evidence type="ECO:0000256" key="10">
    <source>
        <dbReference type="ARBA" id="ARBA00022729"/>
    </source>
</evidence>
<dbReference type="InterPro" id="IPR027268">
    <property type="entry name" value="Peptidase_M4/M1_CTD_sf"/>
</dbReference>
<dbReference type="Gene3D" id="1.10.390.10">
    <property type="entry name" value="Neutral Protease Domain 2"/>
    <property type="match status" value="1"/>
</dbReference>
<organism evidence="27 28">
    <name type="scientific">Rhynocoris fuscipes</name>
    <dbReference type="NCBI Taxonomy" id="488301"/>
    <lineage>
        <taxon>Eukaryota</taxon>
        <taxon>Metazoa</taxon>
        <taxon>Ecdysozoa</taxon>
        <taxon>Arthropoda</taxon>
        <taxon>Hexapoda</taxon>
        <taxon>Insecta</taxon>
        <taxon>Pterygota</taxon>
        <taxon>Neoptera</taxon>
        <taxon>Paraneoptera</taxon>
        <taxon>Hemiptera</taxon>
        <taxon>Heteroptera</taxon>
        <taxon>Panheteroptera</taxon>
        <taxon>Cimicomorpha</taxon>
        <taxon>Reduviidae</taxon>
        <taxon>Harpactorinae</taxon>
        <taxon>Harpactorini</taxon>
        <taxon>Rhynocoris</taxon>
    </lineage>
</organism>
<dbReference type="GO" id="GO:0016285">
    <property type="term" value="F:alanyl aminopeptidase activity"/>
    <property type="evidence" value="ECO:0007669"/>
    <property type="project" value="UniProtKB-EC"/>
</dbReference>
<dbReference type="FunFam" id="2.60.40.1730:FF:000012">
    <property type="entry name" value="Aminopeptidase N"/>
    <property type="match status" value="1"/>
</dbReference>
<keyword evidence="19" id="KW-0449">Lipoprotein</keyword>
<dbReference type="FunFam" id="1.25.50.20:FF:000001">
    <property type="entry name" value="Aminopeptidase"/>
    <property type="match status" value="1"/>
</dbReference>
<dbReference type="Pfam" id="PF11838">
    <property type="entry name" value="ERAP1_C"/>
    <property type="match status" value="1"/>
</dbReference>
<dbReference type="Gene3D" id="2.60.40.1910">
    <property type="match status" value="1"/>
</dbReference>
<evidence type="ECO:0000256" key="3">
    <source>
        <dbReference type="ARBA" id="ARBA00004609"/>
    </source>
</evidence>
<keyword evidence="16 23" id="KW-0472">Membrane</keyword>
<evidence type="ECO:0000256" key="22">
    <source>
        <dbReference type="PIRSR" id="PIRSR634016-4"/>
    </source>
</evidence>
<keyword evidence="12 21" id="KW-0862">Zinc</keyword>
<keyword evidence="23" id="KW-0031">Aminopeptidase</keyword>
<dbReference type="PRINTS" id="PR00756">
    <property type="entry name" value="ALADIPTASE"/>
</dbReference>
<keyword evidence="6" id="KW-0336">GPI-anchor</keyword>
<evidence type="ECO:0000256" key="5">
    <source>
        <dbReference type="ARBA" id="ARBA00022475"/>
    </source>
</evidence>
<feature type="binding site" evidence="21">
    <location>
        <position position="384"/>
    </location>
    <ligand>
        <name>Zn(2+)</name>
        <dbReference type="ChEBI" id="CHEBI:29105"/>
        <note>catalytic</note>
    </ligand>
</feature>
<evidence type="ECO:0000256" key="9">
    <source>
        <dbReference type="ARBA" id="ARBA00022723"/>
    </source>
</evidence>
<comment type="cofactor">
    <cofactor evidence="21 23">
        <name>Zn(2+)</name>
        <dbReference type="ChEBI" id="CHEBI:29105"/>
    </cofactor>
    <text evidence="21 23">Binds 1 zinc ion per subunit.</text>
</comment>
<dbReference type="AlphaFoldDB" id="A0AAW1DPR4"/>
<gene>
    <name evidence="27" type="ORF">O3M35_000511</name>
</gene>
<dbReference type="EMBL" id="JAPXFL010000001">
    <property type="protein sequence ID" value="KAK9511955.1"/>
    <property type="molecule type" value="Genomic_DNA"/>
</dbReference>
<keyword evidence="9 21" id="KW-0479">Metal-binding</keyword>
<protein>
    <recommendedName>
        <fullName evidence="23">Aminopeptidase</fullName>
        <ecNumber evidence="23">3.4.11.-</ecNumber>
    </recommendedName>
</protein>
<dbReference type="PANTHER" id="PTHR11533:SF294">
    <property type="entry name" value="THYROTROPIN-RELEASING HORMONE-DEGRADING ECTOENZYME"/>
    <property type="match status" value="1"/>
</dbReference>
<keyword evidence="10" id="KW-0732">Signal</keyword>
<evidence type="ECO:0000256" key="1">
    <source>
        <dbReference type="ARBA" id="ARBA00000098"/>
    </source>
</evidence>
<keyword evidence="5" id="KW-1003">Cell membrane</keyword>
<evidence type="ECO:0000256" key="13">
    <source>
        <dbReference type="ARBA" id="ARBA00022968"/>
    </source>
</evidence>
<dbReference type="GO" id="GO:0006508">
    <property type="term" value="P:proteolysis"/>
    <property type="evidence" value="ECO:0007669"/>
    <property type="project" value="UniProtKB-KW"/>
</dbReference>
<comment type="caution">
    <text evidence="27">The sequence shown here is derived from an EMBL/GenBank/DDBJ whole genome shotgun (WGS) entry which is preliminary data.</text>
</comment>
<evidence type="ECO:0000256" key="8">
    <source>
        <dbReference type="ARBA" id="ARBA00022692"/>
    </source>
</evidence>
<dbReference type="InterPro" id="IPR001930">
    <property type="entry name" value="Peptidase_M1"/>
</dbReference>
<dbReference type="SUPFAM" id="SSF55486">
    <property type="entry name" value="Metalloproteases ('zincins'), catalytic domain"/>
    <property type="match status" value="1"/>
</dbReference>
<dbReference type="EC" id="3.4.11.-" evidence="23"/>
<keyword evidence="13" id="KW-0735">Signal-anchor</keyword>
<dbReference type="GO" id="GO:0005737">
    <property type="term" value="C:cytoplasm"/>
    <property type="evidence" value="ECO:0007669"/>
    <property type="project" value="TreeGrafter"/>
</dbReference>
<dbReference type="GO" id="GO:0042277">
    <property type="term" value="F:peptide binding"/>
    <property type="evidence" value="ECO:0007669"/>
    <property type="project" value="TreeGrafter"/>
</dbReference>
<dbReference type="InterPro" id="IPR014782">
    <property type="entry name" value="Peptidase_M1_dom"/>
</dbReference>
<feature type="active site" description="Proton acceptor" evidence="20">
    <location>
        <position position="385"/>
    </location>
</feature>
<comment type="catalytic activity">
    <reaction evidence="1">
        <text>Release of an N-terminal amino acid, Xaa-|-Yaa- from a peptide, amide or arylamide. Xaa is preferably Ala, but may be most amino acids including Pro (slow action). When a terminal hydrophobic residue is followed by a prolyl residue, the two may be released as an intact Xaa-Pro dipeptide.</text>
        <dbReference type="EC" id="3.4.11.2"/>
    </reaction>
</comment>
<feature type="binding site" evidence="21">
    <location>
        <position position="388"/>
    </location>
    <ligand>
        <name>Zn(2+)</name>
        <dbReference type="ChEBI" id="CHEBI:29105"/>
        <note>catalytic</note>
    </ligand>
</feature>
<evidence type="ECO:0000256" key="14">
    <source>
        <dbReference type="ARBA" id="ARBA00022989"/>
    </source>
</evidence>
<dbReference type="PANTHER" id="PTHR11533">
    <property type="entry name" value="PROTEASE M1 ZINC METALLOPROTEASE"/>
    <property type="match status" value="1"/>
</dbReference>
<evidence type="ECO:0000259" key="25">
    <source>
        <dbReference type="Pfam" id="PF11838"/>
    </source>
</evidence>
<dbReference type="GO" id="GO:0098552">
    <property type="term" value="C:side of membrane"/>
    <property type="evidence" value="ECO:0007669"/>
    <property type="project" value="UniProtKB-KW"/>
</dbReference>
<keyword evidence="7 23" id="KW-0645">Protease</keyword>
<evidence type="ECO:0000259" key="24">
    <source>
        <dbReference type="Pfam" id="PF01433"/>
    </source>
</evidence>
<comment type="similarity">
    <text evidence="4 23">Belongs to the peptidase M1 family.</text>
</comment>
<dbReference type="GO" id="GO:0070006">
    <property type="term" value="F:metalloaminopeptidase activity"/>
    <property type="evidence" value="ECO:0007669"/>
    <property type="project" value="TreeGrafter"/>
</dbReference>
<feature type="site" description="Transition state stabilizer" evidence="22">
    <location>
        <position position="470"/>
    </location>
</feature>
<evidence type="ECO:0000256" key="20">
    <source>
        <dbReference type="PIRSR" id="PIRSR634016-1"/>
    </source>
</evidence>
<accession>A0AAW1DPR4</accession>
<dbReference type="Proteomes" id="UP001461498">
    <property type="component" value="Unassembled WGS sequence"/>
</dbReference>
<evidence type="ECO:0000256" key="17">
    <source>
        <dbReference type="ARBA" id="ARBA00023157"/>
    </source>
</evidence>
<feature type="binding site" evidence="21">
    <location>
        <position position="407"/>
    </location>
    <ligand>
        <name>Zn(2+)</name>
        <dbReference type="ChEBI" id="CHEBI:29105"/>
        <note>catalytic</note>
    </ligand>
</feature>
<dbReference type="SUPFAM" id="SSF63737">
    <property type="entry name" value="Leukotriene A4 hydrolase N-terminal domain"/>
    <property type="match status" value="1"/>
</dbReference>
<keyword evidence="11 23" id="KW-0378">Hydrolase</keyword>
<evidence type="ECO:0000256" key="11">
    <source>
        <dbReference type="ARBA" id="ARBA00022801"/>
    </source>
</evidence>
<dbReference type="Gene3D" id="2.60.40.1730">
    <property type="entry name" value="tricorn interacting facor f3 domain"/>
    <property type="match status" value="1"/>
</dbReference>
<dbReference type="InterPro" id="IPR045357">
    <property type="entry name" value="Aminopeptidase_N-like_N"/>
</dbReference>
<evidence type="ECO:0000256" key="6">
    <source>
        <dbReference type="ARBA" id="ARBA00022622"/>
    </source>
</evidence>
<dbReference type="Pfam" id="PF17900">
    <property type="entry name" value="Peptidase_M1_N"/>
    <property type="match status" value="1"/>
</dbReference>
<evidence type="ECO:0000256" key="16">
    <source>
        <dbReference type="ARBA" id="ARBA00023136"/>
    </source>
</evidence>
<dbReference type="GO" id="GO:0008270">
    <property type="term" value="F:zinc ion binding"/>
    <property type="evidence" value="ECO:0007669"/>
    <property type="project" value="UniProtKB-UniRule"/>
</dbReference>
<keyword evidence="8 23" id="KW-0812">Transmembrane</keyword>
<keyword evidence="15 23" id="KW-0482">Metalloprotease</keyword>
<proteinExistence type="inferred from homology"/>
<feature type="transmembrane region" description="Helical" evidence="23">
    <location>
        <begin position="20"/>
        <end position="42"/>
    </location>
</feature>
<evidence type="ECO:0000256" key="18">
    <source>
        <dbReference type="ARBA" id="ARBA00023180"/>
    </source>
</evidence>
<evidence type="ECO:0000256" key="23">
    <source>
        <dbReference type="RuleBase" id="RU364040"/>
    </source>
</evidence>
<dbReference type="FunFam" id="1.10.390.10:FF:000016">
    <property type="entry name" value="Glutamyl aminopeptidase"/>
    <property type="match status" value="1"/>
</dbReference>
<name>A0AAW1DPR4_9HEMI</name>
<evidence type="ECO:0000259" key="26">
    <source>
        <dbReference type="Pfam" id="PF17900"/>
    </source>
</evidence>
<keyword evidence="17" id="KW-1015">Disulfide bond</keyword>
<dbReference type="Gene3D" id="1.25.50.20">
    <property type="match status" value="1"/>
</dbReference>
<dbReference type="FunFam" id="2.60.40.1910:FF:000008">
    <property type="entry name" value="Aminopeptidase"/>
    <property type="match status" value="1"/>
</dbReference>
<feature type="domain" description="Aminopeptidase N-like N-terminal" evidence="26">
    <location>
        <begin position="75"/>
        <end position="282"/>
    </location>
</feature>
<comment type="subcellular location">
    <subcellularLocation>
        <location evidence="3">Cell membrane</location>
        <topology evidence="3">Lipid-anchor</topology>
        <topology evidence="3">GPI-anchor</topology>
    </subcellularLocation>
    <subcellularLocation>
        <location evidence="2">Membrane</location>
        <topology evidence="2">Single-pass type II membrane protein</topology>
    </subcellularLocation>
</comment>
<evidence type="ECO:0000256" key="2">
    <source>
        <dbReference type="ARBA" id="ARBA00004606"/>
    </source>
</evidence>
<evidence type="ECO:0000256" key="7">
    <source>
        <dbReference type="ARBA" id="ARBA00022670"/>
    </source>
</evidence>
<dbReference type="InterPro" id="IPR024571">
    <property type="entry name" value="ERAP1-like_C_dom"/>
</dbReference>
<reference evidence="27 28" key="1">
    <citation type="submission" date="2022-12" db="EMBL/GenBank/DDBJ databases">
        <title>Chromosome-level genome assembly of true bugs.</title>
        <authorList>
            <person name="Ma L."/>
            <person name="Li H."/>
        </authorList>
    </citation>
    <scope>NUCLEOTIDE SEQUENCE [LARGE SCALE GENOMIC DNA]</scope>
    <source>
        <strain evidence="27">Lab_2022b</strain>
    </source>
</reference>
<evidence type="ECO:0000256" key="12">
    <source>
        <dbReference type="ARBA" id="ARBA00022833"/>
    </source>
</evidence>
<feature type="domain" description="Peptidase M1 membrane alanine aminopeptidase" evidence="24">
    <location>
        <begin position="312"/>
        <end position="537"/>
    </location>
</feature>
<sequence>MEGGNLTKDKAVYHVSRKCAAISAVLIVLLLAISFSLMYLLVPKCPCSLQPPIKSTQSSVKPVPLYVRLPTSVSPIAYDIRLIPFIWPGNFTFNGDVTIIVNVTQETSNITLHATELAILQVNLSRISDNNLVTSSSSTYVTDAVEDIRNAINIDKTELEKEREFLIIYPDKSLKPGQYKLSIKFVGILNNALNGFYRSSYNVNNITRWIATTQFQSTDARRAFPCFDEPALKAKFTISIGRPKNMTSISNMPHIGSPVPVEGIPDYEWDHFKQSVPMSTYLVAFCVTDFDHLSDGTFKVWARNEAIQQARYALEIGPKILRYFESFFQISFPLPKIDMVALPDFAAGAMENWGLITFRESAMLYQLGVSANKHKQRVGTIVAHELGHQWFGNLVTPSWWSDLWLNEGFATYIEYLGVDHVEPTWRTSDQFVVNDLQNVLQQDAYKSSHPVSASVSHPNEIDEIFDSISYGKGASIIRMMNHFLTKKVFKSGLTNYLNSRIYQSATQNDLWQALTEQAHLDNVLPSEFSVKEIMDTWTLKTGFPVITVTRNYDDGSAFITQTLFQYGMNTSQNVESDWWVPLSYTNQEKADFTTTQPSHWMKAEGHIRIDNLNTQFNHWVIFNINETGFYRVNYDMVNWEMLISHLMHPTKYLKIGELNRAQIIDDSFNLARAGLLNYSVAFNISKYLAQETSYFPWASAFPALNYIDSMINKMPIYDKFKKFVLHLMKKLYEETGYVDYVRDEQLTIYKRAELFKWACDLGQEECVRSAITQFQNWRVSPSPDRNNPTATNLKGTIYCTALREGSQAEWDFAWKRFLNANVGSEKSLLLGALGCTRETWILSRYLHWAITEGSGIRPHDAVSVFGAVSNNVIGQPLAFAFLRDNWQRIKQYFGTNFYALNSIIRVTTSVMNTEFELRMLKEFAELHKKELGTGTKVIDMAIEHAEANVHWMQNNYKQVEDWLKTVEIKDDE</sequence>
<evidence type="ECO:0000256" key="21">
    <source>
        <dbReference type="PIRSR" id="PIRSR634016-3"/>
    </source>
</evidence>
<dbReference type="Pfam" id="PF01433">
    <property type="entry name" value="Peptidase_M1"/>
    <property type="match status" value="1"/>
</dbReference>
<evidence type="ECO:0000313" key="28">
    <source>
        <dbReference type="Proteomes" id="UP001461498"/>
    </source>
</evidence>